<dbReference type="SUPFAM" id="SSF52980">
    <property type="entry name" value="Restriction endonuclease-like"/>
    <property type="match status" value="1"/>
</dbReference>
<keyword evidence="1" id="KW-0175">Coiled coil</keyword>
<dbReference type="Proteomes" id="UP000225706">
    <property type="component" value="Unassembled WGS sequence"/>
</dbReference>
<dbReference type="EMBL" id="LSMT01001566">
    <property type="protein sequence ID" value="PFX12131.1"/>
    <property type="molecule type" value="Genomic_DNA"/>
</dbReference>
<dbReference type="Gene3D" id="3.90.320.10">
    <property type="match status" value="1"/>
</dbReference>
<dbReference type="AlphaFoldDB" id="A0A2B4R3D6"/>
<evidence type="ECO:0000259" key="2">
    <source>
        <dbReference type="Pfam" id="PF09588"/>
    </source>
</evidence>
<gene>
    <name evidence="3" type="primary">yqaJ</name>
    <name evidence="3" type="ORF">AWC38_SpisGene23958</name>
</gene>
<evidence type="ECO:0000313" key="3">
    <source>
        <dbReference type="EMBL" id="PFX12131.1"/>
    </source>
</evidence>
<dbReference type="NCBIfam" id="TIGR00616">
    <property type="entry name" value="rect"/>
    <property type="match status" value="1"/>
</dbReference>
<evidence type="ECO:0000256" key="1">
    <source>
        <dbReference type="SAM" id="Coils"/>
    </source>
</evidence>
<keyword evidence="4" id="KW-1185">Reference proteome</keyword>
<dbReference type="Pfam" id="PF03837">
    <property type="entry name" value="RecT"/>
    <property type="match status" value="1"/>
</dbReference>
<sequence length="343" mass="39204">MNREQFLLDRKKGIGGSDVASILGVSPFRTALEVYYDKTSPELYLDEPTEDMQRGVRVEKYILQEYSERSEVQLNTNIPTIVDNQYSFMRANIDAKVIGQNVIVEAKSTKAPISSWESGIPEYYKAQVAYYAMLTDAEYVEPTSPEELMAAYPKLEEKIIEADNDIREKVYLLQEAQAQRKKLEEQEKQLKTQIQGYMGDAGLLDAGFCKVALKEIKSTRGWLKLLFNSPLVANVYSYPVYEDDEFSYELGMNPNIKHIPSKEQKELEKLIATYGVVKLKNGEAQIRVCFRDEIEESKAASRGSHKPDSPWRNHYEAMALVVPIRKMGKNLGLPLKIEDFDEI</sequence>
<dbReference type="GO" id="GO:0006281">
    <property type="term" value="P:DNA repair"/>
    <property type="evidence" value="ECO:0007669"/>
    <property type="project" value="UniProtKB-ARBA"/>
</dbReference>
<dbReference type="NCBIfam" id="TIGR03033">
    <property type="entry name" value="phage_rel_nuc"/>
    <property type="match status" value="1"/>
</dbReference>
<reference evidence="4" key="1">
    <citation type="journal article" date="2017" name="bioRxiv">
        <title>Comparative analysis of the genomes of Stylophora pistillata and Acropora digitifera provides evidence for extensive differences between species of corals.</title>
        <authorList>
            <person name="Voolstra C.R."/>
            <person name="Li Y."/>
            <person name="Liew Y.J."/>
            <person name="Baumgarten S."/>
            <person name="Zoccola D."/>
            <person name="Flot J.-F."/>
            <person name="Tambutte S."/>
            <person name="Allemand D."/>
            <person name="Aranda M."/>
        </authorList>
    </citation>
    <scope>NUCLEOTIDE SEQUENCE [LARGE SCALE GENOMIC DNA]</scope>
</reference>
<feature type="coiled-coil region" evidence="1">
    <location>
        <begin position="166"/>
        <end position="200"/>
    </location>
</feature>
<protein>
    <submittedName>
        <fullName evidence="3">Uncharacterized protein YqaJ</fullName>
    </submittedName>
</protein>
<proteinExistence type="predicted"/>
<dbReference type="GO" id="GO:0003677">
    <property type="term" value="F:DNA binding"/>
    <property type="evidence" value="ECO:0007669"/>
    <property type="project" value="InterPro"/>
</dbReference>
<dbReference type="OrthoDB" id="10664189at2759"/>
<dbReference type="InterPro" id="IPR017482">
    <property type="entry name" value="Lambda-type_endonuclease"/>
</dbReference>
<organism evidence="3 4">
    <name type="scientific">Stylophora pistillata</name>
    <name type="common">Smooth cauliflower coral</name>
    <dbReference type="NCBI Taxonomy" id="50429"/>
    <lineage>
        <taxon>Eukaryota</taxon>
        <taxon>Metazoa</taxon>
        <taxon>Cnidaria</taxon>
        <taxon>Anthozoa</taxon>
        <taxon>Hexacorallia</taxon>
        <taxon>Scleractinia</taxon>
        <taxon>Astrocoeniina</taxon>
        <taxon>Pocilloporidae</taxon>
        <taxon>Stylophora</taxon>
    </lineage>
</organism>
<dbReference type="InterPro" id="IPR011335">
    <property type="entry name" value="Restrct_endonuc-II-like"/>
</dbReference>
<dbReference type="InterPro" id="IPR019080">
    <property type="entry name" value="YqaJ_viral_recombinase"/>
</dbReference>
<comment type="caution">
    <text evidence="3">The sequence shown here is derived from an EMBL/GenBank/DDBJ whole genome shotgun (WGS) entry which is preliminary data.</text>
</comment>
<name>A0A2B4R3D6_STYPI</name>
<dbReference type="InterPro" id="IPR004590">
    <property type="entry name" value="ssDNA_annealing_RecT"/>
</dbReference>
<dbReference type="InterPro" id="IPR018330">
    <property type="entry name" value="RecT_fam"/>
</dbReference>
<accession>A0A2B4R3D6</accession>
<evidence type="ECO:0000313" key="4">
    <source>
        <dbReference type="Proteomes" id="UP000225706"/>
    </source>
</evidence>
<feature type="domain" description="YqaJ viral recombinase" evidence="2">
    <location>
        <begin position="6"/>
        <end position="137"/>
    </location>
</feature>
<dbReference type="InterPro" id="IPR011604">
    <property type="entry name" value="PDDEXK-like_dom_sf"/>
</dbReference>
<dbReference type="Pfam" id="PF09588">
    <property type="entry name" value="YqaJ"/>
    <property type="match status" value="1"/>
</dbReference>